<evidence type="ECO:0000259" key="1">
    <source>
        <dbReference type="SMART" id="SM00422"/>
    </source>
</evidence>
<dbReference type="Gene3D" id="1.10.1660.10">
    <property type="match status" value="1"/>
</dbReference>
<evidence type="ECO:0000313" key="2">
    <source>
        <dbReference type="EMBL" id="MBC8431533.1"/>
    </source>
</evidence>
<feature type="domain" description="HTH merR-type" evidence="1">
    <location>
        <begin position="5"/>
        <end position="72"/>
    </location>
</feature>
<dbReference type="InterPro" id="IPR000551">
    <property type="entry name" value="MerR-type_HTH_dom"/>
</dbReference>
<dbReference type="GO" id="GO:0003677">
    <property type="term" value="F:DNA binding"/>
    <property type="evidence" value="ECO:0007669"/>
    <property type="project" value="InterPro"/>
</dbReference>
<gene>
    <name evidence="2" type="ORF">H8D96_06400</name>
</gene>
<comment type="caution">
    <text evidence="2">The sequence shown here is derived from an EMBL/GenBank/DDBJ whole genome shotgun (WGS) entry which is preliminary data.</text>
</comment>
<dbReference type="Pfam" id="PF13411">
    <property type="entry name" value="MerR_1"/>
    <property type="match status" value="1"/>
</dbReference>
<dbReference type="InterPro" id="IPR009061">
    <property type="entry name" value="DNA-bd_dom_put_sf"/>
</dbReference>
<evidence type="ECO:0000313" key="3">
    <source>
        <dbReference type="Proteomes" id="UP000605201"/>
    </source>
</evidence>
<dbReference type="GO" id="GO:0006355">
    <property type="term" value="P:regulation of DNA-templated transcription"/>
    <property type="evidence" value="ECO:0007669"/>
    <property type="project" value="InterPro"/>
</dbReference>
<dbReference type="SUPFAM" id="SSF46955">
    <property type="entry name" value="Putative DNA-binding domain"/>
    <property type="match status" value="1"/>
</dbReference>
<reference evidence="2 3" key="1">
    <citation type="submission" date="2020-08" db="EMBL/GenBank/DDBJ databases">
        <title>Bridging the membrane lipid divide: bacteria of the FCB group superphylum have the potential to synthesize archaeal ether lipids.</title>
        <authorList>
            <person name="Villanueva L."/>
            <person name="Von Meijenfeldt F.A.B."/>
            <person name="Westbye A.B."/>
            <person name="Yadav S."/>
            <person name="Hopmans E.C."/>
            <person name="Dutilh B.E."/>
            <person name="Sinninghe Damste J.S."/>
        </authorList>
    </citation>
    <scope>NUCLEOTIDE SEQUENCE [LARGE SCALE GENOMIC DNA]</scope>
    <source>
        <strain evidence="2">NIOZ-UU17</strain>
    </source>
</reference>
<protein>
    <submittedName>
        <fullName evidence="2">MerR family transcriptional regulator</fullName>
    </submittedName>
</protein>
<name>A0A8J6NT25_9BACT</name>
<dbReference type="Proteomes" id="UP000605201">
    <property type="component" value="Unassembled WGS sequence"/>
</dbReference>
<accession>A0A8J6NT25</accession>
<organism evidence="2 3">
    <name type="scientific">Candidatus Desulfatibia vada</name>
    <dbReference type="NCBI Taxonomy" id="2841696"/>
    <lineage>
        <taxon>Bacteria</taxon>
        <taxon>Pseudomonadati</taxon>
        <taxon>Thermodesulfobacteriota</taxon>
        <taxon>Desulfobacteria</taxon>
        <taxon>Desulfobacterales</taxon>
        <taxon>Desulfobacterales incertae sedis</taxon>
        <taxon>Candidatus Desulfatibia</taxon>
    </lineage>
</organism>
<dbReference type="EMBL" id="JACNIG010000153">
    <property type="protein sequence ID" value="MBC8431533.1"/>
    <property type="molecule type" value="Genomic_DNA"/>
</dbReference>
<dbReference type="AlphaFoldDB" id="A0A8J6NT25"/>
<dbReference type="SMART" id="SM00422">
    <property type="entry name" value="HTH_MERR"/>
    <property type="match status" value="1"/>
</dbReference>
<sequence>MNKIYPTNLVRNLTGVTLNQLKYWVRINLVSPGRDGKFSFYSFKDIVKLRVLVALRKKGLSLQKVREGIRNLTKMLPDEEPLSRLVIYTDGMDMIVVEKGKYFSAITRQQYFRFDTEQIRAEIIKLQKTNSFSQKQGMFLGIKK</sequence>
<proteinExistence type="predicted"/>